<evidence type="ECO:0000256" key="9">
    <source>
        <dbReference type="ARBA" id="ARBA00040743"/>
    </source>
</evidence>
<keyword evidence="5 12" id="KW-1133">Transmembrane helix</keyword>
<sequence>MLEIVRKLARGTAGKVIVGVIVVAFTLGGAFSVVNIVNNSDPVQVNGEGISDVEIQRLVSMRQQQLMQQLGENATPELLNSAFIRQSVINSLINQELQLQASSNLGMAVSPEQVSREITSIPAFQVDGQFDEETYRRVLAQNGYTPNTFRAERASQLRLNQMQTGLVASAFTLDREVDRVAELDNQQREVSYKLFRAEDFVEEVDITDADIQSYYDANSSEFLSDERVQVRFVRLSASDLVPDMVVTEADLEAEYDSYVAEQESDANREVSHILFAEGDDTLAEARSALERLESGESFADLAAELSDDPASADAGGSLGELVEGFYVEEFYQAAMSLTEVGEVSEPVETEFGYHLIRLDSLSSAQITPLADMRDELEQRIKREKAEEEFALVESQLADAAFTSESIEAVSETFGTTVNITDWITRNGNEGVTSDPAFLSTAFSPAVIDEGRISDVVRLDNGDLVVMQLEDYQPEQVQALAEVRDEIEQVLTAEQSRELATAAAEAEIEQVRAEGALPGEGWVEPVVIGRNNSELPADLVNFSFSMPKPNGAALTVDQSRVSEGVYTVAVLDVSSGEPEAEEVDNLSDFLAERHGQTEYQSFFNALRAGADIEIQGQGQAPSQNSPM</sequence>
<evidence type="ECO:0000313" key="14">
    <source>
        <dbReference type="EMBL" id="GGX51676.1"/>
    </source>
</evidence>
<dbReference type="InterPro" id="IPR052029">
    <property type="entry name" value="PpiD_chaperone"/>
</dbReference>
<comment type="subcellular location">
    <subcellularLocation>
        <location evidence="1">Cell inner membrane</location>
        <topology evidence="1">Single-pass type II membrane protein</topology>
        <orientation evidence="1">Periplasmic side</orientation>
    </subcellularLocation>
</comment>
<keyword evidence="4 12" id="KW-0812">Transmembrane</keyword>
<reference evidence="14" key="1">
    <citation type="journal article" date="2014" name="Int. J. Syst. Evol. Microbiol.">
        <title>Complete genome sequence of Corynebacterium casei LMG S-19264T (=DSM 44701T), isolated from a smear-ripened cheese.</title>
        <authorList>
            <consortium name="US DOE Joint Genome Institute (JGI-PGF)"/>
            <person name="Walter F."/>
            <person name="Albersmeier A."/>
            <person name="Kalinowski J."/>
            <person name="Ruckert C."/>
        </authorList>
    </citation>
    <scope>NUCLEOTIDE SEQUENCE</scope>
    <source>
        <strain evidence="14">KCTC 22169</strain>
    </source>
</reference>
<keyword evidence="11" id="KW-0697">Rotamase</keyword>
<organism evidence="14 15">
    <name type="scientific">Saccharospirillum salsuginis</name>
    <dbReference type="NCBI Taxonomy" id="418750"/>
    <lineage>
        <taxon>Bacteria</taxon>
        <taxon>Pseudomonadati</taxon>
        <taxon>Pseudomonadota</taxon>
        <taxon>Gammaproteobacteria</taxon>
        <taxon>Oceanospirillales</taxon>
        <taxon>Saccharospirillaceae</taxon>
        <taxon>Saccharospirillum</taxon>
    </lineage>
</organism>
<feature type="domain" description="PpiC" evidence="13">
    <location>
        <begin position="265"/>
        <end position="360"/>
    </location>
</feature>
<evidence type="ECO:0000256" key="1">
    <source>
        <dbReference type="ARBA" id="ARBA00004382"/>
    </source>
</evidence>
<dbReference type="PROSITE" id="PS50198">
    <property type="entry name" value="PPIC_PPIASE_2"/>
    <property type="match status" value="1"/>
</dbReference>
<dbReference type="SUPFAM" id="SSF54534">
    <property type="entry name" value="FKBP-like"/>
    <property type="match status" value="1"/>
</dbReference>
<keyword evidence="3" id="KW-0997">Cell inner membrane</keyword>
<evidence type="ECO:0000256" key="6">
    <source>
        <dbReference type="ARBA" id="ARBA00023136"/>
    </source>
</evidence>
<dbReference type="InterPro" id="IPR046357">
    <property type="entry name" value="PPIase_dom_sf"/>
</dbReference>
<keyword evidence="15" id="KW-1185">Reference proteome</keyword>
<keyword evidence="2" id="KW-1003">Cell membrane</keyword>
<dbReference type="PANTHER" id="PTHR47529">
    <property type="entry name" value="PEPTIDYL-PROLYL CIS-TRANS ISOMERASE D"/>
    <property type="match status" value="1"/>
</dbReference>
<dbReference type="InterPro" id="IPR000297">
    <property type="entry name" value="PPIase_PpiC"/>
</dbReference>
<dbReference type="InterPro" id="IPR023058">
    <property type="entry name" value="PPIase_PpiC_CS"/>
</dbReference>
<evidence type="ECO:0000256" key="2">
    <source>
        <dbReference type="ARBA" id="ARBA00022475"/>
    </source>
</evidence>
<dbReference type="Gene3D" id="1.10.4030.10">
    <property type="entry name" value="Porin chaperone SurA, peptide-binding domain"/>
    <property type="match status" value="1"/>
</dbReference>
<evidence type="ECO:0000256" key="4">
    <source>
        <dbReference type="ARBA" id="ARBA00022692"/>
    </source>
</evidence>
<evidence type="ECO:0000256" key="5">
    <source>
        <dbReference type="ARBA" id="ARBA00022989"/>
    </source>
</evidence>
<proteinExistence type="inferred from homology"/>
<reference evidence="14" key="2">
    <citation type="submission" date="2020-09" db="EMBL/GenBank/DDBJ databases">
        <authorList>
            <person name="Sun Q."/>
            <person name="Kim S."/>
        </authorList>
    </citation>
    <scope>NUCLEOTIDE SEQUENCE</scope>
    <source>
        <strain evidence="14">KCTC 22169</strain>
    </source>
</reference>
<dbReference type="PANTHER" id="PTHR47529:SF1">
    <property type="entry name" value="PERIPLASMIC CHAPERONE PPID"/>
    <property type="match status" value="1"/>
</dbReference>
<dbReference type="Proteomes" id="UP000626148">
    <property type="component" value="Unassembled WGS sequence"/>
</dbReference>
<dbReference type="GO" id="GO:0005886">
    <property type="term" value="C:plasma membrane"/>
    <property type="evidence" value="ECO:0007669"/>
    <property type="project" value="UniProtKB-SubCell"/>
</dbReference>
<evidence type="ECO:0000256" key="11">
    <source>
        <dbReference type="PROSITE-ProRule" id="PRU00278"/>
    </source>
</evidence>
<dbReference type="Pfam" id="PF13624">
    <property type="entry name" value="SurA_N_3"/>
    <property type="match status" value="1"/>
</dbReference>
<dbReference type="EMBL" id="BMXR01000004">
    <property type="protein sequence ID" value="GGX51676.1"/>
    <property type="molecule type" value="Genomic_DNA"/>
</dbReference>
<keyword evidence="11 14" id="KW-0413">Isomerase</keyword>
<evidence type="ECO:0000313" key="15">
    <source>
        <dbReference type="Proteomes" id="UP000626148"/>
    </source>
</evidence>
<keyword evidence="7" id="KW-0143">Chaperone</keyword>
<dbReference type="PROSITE" id="PS01096">
    <property type="entry name" value="PPIC_PPIASE_1"/>
    <property type="match status" value="1"/>
</dbReference>
<dbReference type="GO" id="GO:0003755">
    <property type="term" value="F:peptidyl-prolyl cis-trans isomerase activity"/>
    <property type="evidence" value="ECO:0007669"/>
    <property type="project" value="UniProtKB-KW"/>
</dbReference>
<evidence type="ECO:0000256" key="3">
    <source>
        <dbReference type="ARBA" id="ARBA00022519"/>
    </source>
</evidence>
<keyword evidence="6 12" id="KW-0472">Membrane</keyword>
<comment type="caution">
    <text evidence="14">The sequence shown here is derived from an EMBL/GenBank/DDBJ whole genome shotgun (WGS) entry which is preliminary data.</text>
</comment>
<gene>
    <name evidence="14" type="primary">ppiD</name>
    <name evidence="14" type="ORF">GCM10007392_18710</name>
</gene>
<accession>A0A918K6X6</accession>
<dbReference type="SUPFAM" id="SSF109998">
    <property type="entry name" value="Triger factor/SurA peptide-binding domain-like"/>
    <property type="match status" value="1"/>
</dbReference>
<name>A0A918K6X6_9GAMM</name>
<evidence type="ECO:0000256" key="10">
    <source>
        <dbReference type="ARBA" id="ARBA00042775"/>
    </source>
</evidence>
<evidence type="ECO:0000256" key="7">
    <source>
        <dbReference type="ARBA" id="ARBA00023186"/>
    </source>
</evidence>
<evidence type="ECO:0000256" key="8">
    <source>
        <dbReference type="ARBA" id="ARBA00038408"/>
    </source>
</evidence>
<dbReference type="RefSeq" id="WP_189608279.1">
    <property type="nucleotide sequence ID" value="NZ_BMXR01000004.1"/>
</dbReference>
<protein>
    <recommendedName>
        <fullName evidence="9">Periplasmic chaperone PpiD</fullName>
    </recommendedName>
    <alternativeName>
        <fullName evidence="10">Periplasmic folding chaperone</fullName>
    </alternativeName>
</protein>
<dbReference type="Gene3D" id="3.10.50.40">
    <property type="match status" value="1"/>
</dbReference>
<evidence type="ECO:0000256" key="12">
    <source>
        <dbReference type="SAM" id="Phobius"/>
    </source>
</evidence>
<feature type="transmembrane region" description="Helical" evidence="12">
    <location>
        <begin position="12"/>
        <end position="34"/>
    </location>
</feature>
<dbReference type="AlphaFoldDB" id="A0A918K6X6"/>
<evidence type="ECO:0000259" key="13">
    <source>
        <dbReference type="PROSITE" id="PS50198"/>
    </source>
</evidence>
<dbReference type="InterPro" id="IPR027304">
    <property type="entry name" value="Trigger_fact/SurA_dom_sf"/>
</dbReference>
<dbReference type="Pfam" id="PF00639">
    <property type="entry name" value="Rotamase"/>
    <property type="match status" value="1"/>
</dbReference>
<comment type="similarity">
    <text evidence="8">Belongs to the PpiD chaperone family.</text>
</comment>